<comment type="subcellular location">
    <subcellularLocation>
        <location evidence="15">Cell membrane</location>
        <topology evidence="15">Multi-pass membrane protein</topology>
    </subcellularLocation>
    <subcellularLocation>
        <location evidence="15">Postsynaptic cell membrane</location>
        <topology evidence="15">Multi-pass membrane protein</topology>
    </subcellularLocation>
</comment>
<evidence type="ECO:0000256" key="4">
    <source>
        <dbReference type="ARBA" id="ARBA00022692"/>
    </source>
</evidence>
<keyword evidence="2 15" id="KW-1003">Cell membrane</keyword>
<keyword evidence="12 14" id="KW-0807">Transducer</keyword>
<keyword evidence="10 14" id="KW-0675">Receptor</keyword>
<dbReference type="FunFam" id="1.20.1070.10:FF:000047">
    <property type="entry name" value="Muscarinic acetylcholine receptor"/>
    <property type="match status" value="1"/>
</dbReference>
<feature type="region of interest" description="Disordered" evidence="16">
    <location>
        <begin position="368"/>
        <end position="387"/>
    </location>
</feature>
<dbReference type="SUPFAM" id="SSF81321">
    <property type="entry name" value="Family A G protein-coupled receptor-like"/>
    <property type="match status" value="1"/>
</dbReference>
<evidence type="ECO:0000256" key="7">
    <source>
        <dbReference type="ARBA" id="ARBA00023040"/>
    </source>
</evidence>
<dbReference type="SMART" id="SM01381">
    <property type="entry name" value="7TM_GPCR_Srsx"/>
    <property type="match status" value="1"/>
</dbReference>
<dbReference type="GO" id="GO:0007197">
    <property type="term" value="P:adenylate cyclase-inhibiting G protein-coupled acetylcholine receptor signaling pathway"/>
    <property type="evidence" value="ECO:0007669"/>
    <property type="project" value="TreeGrafter"/>
</dbReference>
<evidence type="ECO:0000256" key="8">
    <source>
        <dbReference type="ARBA" id="ARBA00023136"/>
    </source>
</evidence>
<dbReference type="GO" id="GO:0045211">
    <property type="term" value="C:postsynaptic membrane"/>
    <property type="evidence" value="ECO:0007669"/>
    <property type="project" value="UniProtKB-SubCell"/>
</dbReference>
<feature type="domain" description="G-protein coupled receptors family 1 profile" evidence="17">
    <location>
        <begin position="65"/>
        <end position="488"/>
    </location>
</feature>
<feature type="transmembrane region" description="Helical" evidence="15">
    <location>
        <begin position="472"/>
        <end position="491"/>
    </location>
</feature>
<dbReference type="Ensembl" id="ENSNMLT00000039983.1">
    <property type="protein sequence ID" value="ENSNMLP00000035890.1"/>
    <property type="gene ID" value="ENSNMLG00000022283.1"/>
</dbReference>
<feature type="compositionally biased region" description="Low complexity" evidence="16">
    <location>
        <begin position="400"/>
        <end position="410"/>
    </location>
</feature>
<evidence type="ECO:0000256" key="12">
    <source>
        <dbReference type="ARBA" id="ARBA00023224"/>
    </source>
</evidence>
<comment type="similarity">
    <text evidence="15">Belongs to the G-protein coupled receptor 1 family. Muscarinic acetylcholine receptor subfamily.</text>
</comment>
<keyword evidence="4 14" id="KW-0812">Transmembrane</keyword>
<dbReference type="Gene3D" id="1.20.1070.10">
    <property type="entry name" value="Rhodopsin 7-helix transmembrane proteins"/>
    <property type="match status" value="2"/>
</dbReference>
<reference evidence="18" key="2">
    <citation type="submission" date="2025-09" db="UniProtKB">
        <authorList>
            <consortium name="Ensembl"/>
        </authorList>
    </citation>
    <scope>IDENTIFICATION</scope>
</reference>
<keyword evidence="11" id="KW-0325">Glycoprotein</keyword>
<dbReference type="InterPro" id="IPR000276">
    <property type="entry name" value="GPCR_Rhodpsn"/>
</dbReference>
<dbReference type="CDD" id="cd15049">
    <property type="entry name" value="7tmA_mAChR"/>
    <property type="match status" value="1"/>
</dbReference>
<dbReference type="FunFam" id="1.20.1070.10:FF:000103">
    <property type="entry name" value="Muscarinic acetylcholine receptor"/>
    <property type="match status" value="1"/>
</dbReference>
<dbReference type="Pfam" id="PF00001">
    <property type="entry name" value="7tm_1"/>
    <property type="match status" value="1"/>
</dbReference>
<keyword evidence="7 14" id="KW-0297">G-protein coupled receptor</keyword>
<keyword evidence="6 15" id="KW-0770">Synapse</keyword>
<keyword evidence="9" id="KW-1015">Disulfide bond</keyword>
<dbReference type="PANTHER" id="PTHR24247">
    <property type="entry name" value="5-HYDROXYTRYPTAMINE RECEPTOR"/>
    <property type="match status" value="1"/>
</dbReference>
<evidence type="ECO:0000256" key="16">
    <source>
        <dbReference type="SAM" id="MobiDB-lite"/>
    </source>
</evidence>
<evidence type="ECO:0000256" key="2">
    <source>
        <dbReference type="ARBA" id="ARBA00022475"/>
    </source>
</evidence>
<evidence type="ECO:0000256" key="13">
    <source>
        <dbReference type="ARBA" id="ARBA00023257"/>
    </source>
</evidence>
<feature type="compositionally biased region" description="Polar residues" evidence="16">
    <location>
        <begin position="330"/>
        <end position="346"/>
    </location>
</feature>
<evidence type="ECO:0000256" key="1">
    <source>
        <dbReference type="ARBA" id="ARBA00003336"/>
    </source>
</evidence>
<organism evidence="18 19">
    <name type="scientific">Neogobius melanostomus</name>
    <name type="common">round goby</name>
    <dbReference type="NCBI Taxonomy" id="47308"/>
    <lineage>
        <taxon>Eukaryota</taxon>
        <taxon>Metazoa</taxon>
        <taxon>Chordata</taxon>
        <taxon>Craniata</taxon>
        <taxon>Vertebrata</taxon>
        <taxon>Euteleostomi</taxon>
        <taxon>Actinopterygii</taxon>
        <taxon>Neopterygii</taxon>
        <taxon>Teleostei</taxon>
        <taxon>Neoteleostei</taxon>
        <taxon>Acanthomorphata</taxon>
        <taxon>Gobiaria</taxon>
        <taxon>Gobiiformes</taxon>
        <taxon>Gobioidei</taxon>
        <taxon>Gobiidae</taxon>
        <taxon>Benthophilinae</taxon>
        <taxon>Neogobiini</taxon>
        <taxon>Neogobius</taxon>
    </lineage>
</organism>
<dbReference type="InterPro" id="IPR000995">
    <property type="entry name" value="Musac_Ach_rcpt"/>
</dbReference>
<evidence type="ECO:0000256" key="15">
    <source>
        <dbReference type="RuleBase" id="RU361191"/>
    </source>
</evidence>
<feature type="region of interest" description="Disordered" evidence="16">
    <location>
        <begin position="281"/>
        <end position="360"/>
    </location>
</feature>
<dbReference type="PROSITE" id="PS50262">
    <property type="entry name" value="G_PROTEIN_RECEP_F1_2"/>
    <property type="match status" value="1"/>
</dbReference>
<keyword evidence="13 15" id="KW-0628">Postsynaptic cell membrane</keyword>
<feature type="transmembrane region" description="Helical" evidence="15">
    <location>
        <begin position="85"/>
        <end position="111"/>
    </location>
</feature>
<feature type="region of interest" description="Disordered" evidence="16">
    <location>
        <begin position="394"/>
        <end position="416"/>
    </location>
</feature>
<dbReference type="Proteomes" id="UP000694523">
    <property type="component" value="Unplaced"/>
</dbReference>
<evidence type="ECO:0000256" key="10">
    <source>
        <dbReference type="ARBA" id="ARBA00023170"/>
    </source>
</evidence>
<name>A0A8C6UM28_9GOBI</name>
<dbReference type="PRINTS" id="PR00243">
    <property type="entry name" value="MUSCARINICR"/>
</dbReference>
<dbReference type="PANTHER" id="PTHR24247:SF209">
    <property type="entry name" value="MUSCARINIC ACETYLCHOLINE RECEPTOR M5"/>
    <property type="match status" value="1"/>
</dbReference>
<proteinExistence type="inferred from homology"/>
<protein>
    <recommendedName>
        <fullName evidence="15">Muscarinic acetylcholine receptor</fullName>
    </recommendedName>
</protein>
<dbReference type="AlphaFoldDB" id="A0A8C6UM28"/>
<evidence type="ECO:0000259" key="17">
    <source>
        <dbReference type="PROSITE" id="PS50262"/>
    </source>
</evidence>
<dbReference type="PRINTS" id="PR00237">
    <property type="entry name" value="GPCRRHODOPSN"/>
</dbReference>
<keyword evidence="8 15" id="KW-0472">Membrane</keyword>
<evidence type="ECO:0000256" key="14">
    <source>
        <dbReference type="RuleBase" id="RU000688"/>
    </source>
</evidence>
<evidence type="ECO:0000256" key="9">
    <source>
        <dbReference type="ARBA" id="ARBA00023157"/>
    </source>
</evidence>
<dbReference type="GO" id="GO:0004993">
    <property type="term" value="F:G protein-coupled serotonin receptor activity"/>
    <property type="evidence" value="ECO:0007669"/>
    <property type="project" value="TreeGrafter"/>
</dbReference>
<comment type="function">
    <text evidence="1">The muscarinic acetylcholine receptor mediates various cellular responses, including inhibition of adenylate cyclase, breakdown of phosphoinositides and modulation of potassium channels through the action of G proteins. Primary transducing effect is Pi turnover.</text>
</comment>
<dbReference type="PROSITE" id="PS00237">
    <property type="entry name" value="G_PROTEIN_RECEP_F1_1"/>
    <property type="match status" value="1"/>
</dbReference>
<dbReference type="GO" id="GO:0016907">
    <property type="term" value="F:G protein-coupled acetylcholine receptor activity"/>
    <property type="evidence" value="ECO:0007669"/>
    <property type="project" value="UniProtKB-UniRule"/>
</dbReference>
<feature type="compositionally biased region" description="Low complexity" evidence="16">
    <location>
        <begin position="281"/>
        <end position="292"/>
    </location>
</feature>
<evidence type="ECO:0000256" key="5">
    <source>
        <dbReference type="ARBA" id="ARBA00022989"/>
    </source>
</evidence>
<feature type="transmembrane region" description="Helical" evidence="15">
    <location>
        <begin position="210"/>
        <end position="232"/>
    </location>
</feature>
<keyword evidence="5 15" id="KW-1133">Transmembrane helix</keyword>
<accession>A0A8C6UM28</accession>
<evidence type="ECO:0000256" key="11">
    <source>
        <dbReference type="ARBA" id="ARBA00023180"/>
    </source>
</evidence>
<feature type="transmembrane region" description="Helical" evidence="15">
    <location>
        <begin position="165"/>
        <end position="190"/>
    </location>
</feature>
<feature type="transmembrane region" description="Helical" evidence="15">
    <location>
        <begin position="123"/>
        <end position="144"/>
    </location>
</feature>
<evidence type="ECO:0000313" key="19">
    <source>
        <dbReference type="Proteomes" id="UP000694523"/>
    </source>
</evidence>
<feature type="transmembrane region" description="Helical" evidence="15">
    <location>
        <begin position="48"/>
        <end position="73"/>
    </location>
</feature>
<feature type="transmembrane region" description="Helical" evidence="15">
    <location>
        <begin position="439"/>
        <end position="460"/>
    </location>
</feature>
<dbReference type="GO" id="GO:0030425">
    <property type="term" value="C:dendrite"/>
    <property type="evidence" value="ECO:0007669"/>
    <property type="project" value="TreeGrafter"/>
</dbReference>
<dbReference type="GO" id="GO:0007187">
    <property type="term" value="P:G protein-coupled receptor signaling pathway, coupled to cyclic nucleotide second messenger"/>
    <property type="evidence" value="ECO:0007669"/>
    <property type="project" value="TreeGrafter"/>
</dbReference>
<evidence type="ECO:0000256" key="6">
    <source>
        <dbReference type="ARBA" id="ARBA00023018"/>
    </source>
</evidence>
<evidence type="ECO:0000313" key="18">
    <source>
        <dbReference type="Ensembl" id="ENSNMLP00000035890.1"/>
    </source>
</evidence>
<sequence>MDPQKKIFHDLANYTSDFEPHSMEAGFANSTFGNASHAYAAPHNIWEAIAIATLSAIVSLITIVGNVLVMVSFKVNSQLKTVNNYYLLSLAFADLIIGALSMNLYTTYILMGYWSLGNLACDLWLAVDYVASNASVMNLLVISFDRYFSITRPLTYRAKRTPKRAAIMIGLAWLVSFVLWAPPILCWQYFVGERTVEWDQCQIQFLTQPVITFGTAIAAFYIPVSVMTILYCRIYKETQKRTKDLAELQGLTSGSVQEGSKPQKTVIRSCFHFTREKGARSQASWSSSNQSNVTKTTTRSDDAWTKSDQVTTSFNSYTSSEEDEHPVSMDTPQGSFKDQTQSSKNGQVADYGGDELYVSPSKKNGKKGIAYKFKPGSKGKNRSADPSPIKTAAEVATQNTPSPSSTTSKPLDPNMKNHITKRKRMVLVKEKKAAQTLSAILLAFILTWTPYNIMVLISTFCGECIPTWLWHLGYWLCYVNSTINPMCYALCNKTFQKTFRMLLLCQWRRRRCEEKLYWGGQNPHVNNKVT</sequence>
<evidence type="ECO:0000256" key="3">
    <source>
        <dbReference type="ARBA" id="ARBA00022553"/>
    </source>
</evidence>
<keyword evidence="19" id="KW-1185">Reference proteome</keyword>
<feature type="compositionally biased region" description="Polar residues" evidence="16">
    <location>
        <begin position="306"/>
        <end position="319"/>
    </location>
</feature>
<keyword evidence="3" id="KW-0597">Phosphoprotein</keyword>
<reference evidence="18" key="1">
    <citation type="submission" date="2025-08" db="UniProtKB">
        <authorList>
            <consortium name="Ensembl"/>
        </authorList>
    </citation>
    <scope>IDENTIFICATION</scope>
</reference>
<dbReference type="InterPro" id="IPR017452">
    <property type="entry name" value="GPCR_Rhodpsn_7TM"/>
</dbReference>